<accession>D8R4C7</accession>
<keyword evidence="2" id="KW-1185">Reference proteome</keyword>
<organism evidence="2">
    <name type="scientific">Selaginella moellendorffii</name>
    <name type="common">Spikemoss</name>
    <dbReference type="NCBI Taxonomy" id="88036"/>
    <lineage>
        <taxon>Eukaryota</taxon>
        <taxon>Viridiplantae</taxon>
        <taxon>Streptophyta</taxon>
        <taxon>Embryophyta</taxon>
        <taxon>Tracheophyta</taxon>
        <taxon>Lycopodiopsida</taxon>
        <taxon>Selaginellales</taxon>
        <taxon>Selaginellaceae</taxon>
        <taxon>Selaginella</taxon>
    </lineage>
</organism>
<dbReference type="HOGENOM" id="CLU_048962_0_0_1"/>
<proteinExistence type="predicted"/>
<evidence type="ECO:0008006" key="3">
    <source>
        <dbReference type="Google" id="ProtNLM"/>
    </source>
</evidence>
<dbReference type="FunCoup" id="D8R4C7">
    <property type="interactions" value="621"/>
</dbReference>
<sequence length="395" mass="44120">MEGWYFKVALPDEKQSFAWMYSIEDPAFSESPSGIKELVKGPRFPGMGAQVLGPNDEYLFQFQDTTRKFWASRTELALGGTFASKKGSSPPRSLLPSQEFDSRVEEGFQVDAFWHQGFLRDNGRSPKLNTVDSVRWEYSTRPLYGWGNSGSGQKATAGWLAAFPVFEPHWQICMAHGLSTGWIQWGEKRYEFEDVPSYVEKNWGGTFPEKWFWVQCNVFQGSSGDVALTSGGGKRGLPFPPGSFEEVAMVGVHHAGKFYEFVPWAGEVEWEITPWGSWKIAASTIEYEVLLEATTDTPGTVLRAPTRDGLVPICQDTFDGKLKLQIWERSVNGVRGKLVLDVTSEMAALEVGGGPWYTTWKKKSRMAEPLRSLVGLQLDLESVFSSVPALKPPGL</sequence>
<dbReference type="EMBL" id="GL377571">
    <property type="protein sequence ID" value="EFJ33086.1"/>
    <property type="molecule type" value="Genomic_DNA"/>
</dbReference>
<dbReference type="GO" id="GO:0010189">
    <property type="term" value="P:vitamin E biosynthetic process"/>
    <property type="evidence" value="ECO:0000318"/>
    <property type="project" value="GO_Central"/>
</dbReference>
<dbReference type="PANTHER" id="PTHR35309:SF2">
    <property type="entry name" value="TOCOPHEROL CYCLASE, CHLOROPLASTIC"/>
    <property type="match status" value="1"/>
</dbReference>
<dbReference type="Pfam" id="PF14249">
    <property type="entry name" value="Tocopherol_cycl"/>
    <property type="match status" value="1"/>
</dbReference>
<dbReference type="InParanoid" id="D8R4C7"/>
<dbReference type="AlphaFoldDB" id="D8R4C7"/>
<dbReference type="KEGG" id="smo:SELMODRAFT_143592"/>
<protein>
    <recommendedName>
        <fullName evidence="3">Tocopherol cyclase</fullName>
    </recommendedName>
</protein>
<dbReference type="PANTHER" id="PTHR35309">
    <property type="match status" value="1"/>
</dbReference>
<dbReference type="GO" id="GO:0010287">
    <property type="term" value="C:plastoglobule"/>
    <property type="evidence" value="ECO:0000318"/>
    <property type="project" value="GO_Central"/>
</dbReference>
<dbReference type="GO" id="GO:0009976">
    <property type="term" value="F:tocopherol cyclase activity"/>
    <property type="evidence" value="ECO:0000318"/>
    <property type="project" value="GO_Central"/>
</dbReference>
<dbReference type="Proteomes" id="UP000001514">
    <property type="component" value="Unassembled WGS sequence"/>
</dbReference>
<dbReference type="OMA" id="WRPRARC"/>
<reference evidence="1 2" key="1">
    <citation type="journal article" date="2011" name="Science">
        <title>The Selaginella genome identifies genetic changes associated with the evolution of vascular plants.</title>
        <authorList>
            <person name="Banks J.A."/>
            <person name="Nishiyama T."/>
            <person name="Hasebe M."/>
            <person name="Bowman J.L."/>
            <person name="Gribskov M."/>
            <person name="dePamphilis C."/>
            <person name="Albert V.A."/>
            <person name="Aono N."/>
            <person name="Aoyama T."/>
            <person name="Ambrose B.A."/>
            <person name="Ashton N.W."/>
            <person name="Axtell M.J."/>
            <person name="Barker E."/>
            <person name="Barker M.S."/>
            <person name="Bennetzen J.L."/>
            <person name="Bonawitz N.D."/>
            <person name="Chapple C."/>
            <person name="Cheng C."/>
            <person name="Correa L.G."/>
            <person name="Dacre M."/>
            <person name="DeBarry J."/>
            <person name="Dreyer I."/>
            <person name="Elias M."/>
            <person name="Engstrom E.M."/>
            <person name="Estelle M."/>
            <person name="Feng L."/>
            <person name="Finet C."/>
            <person name="Floyd S.K."/>
            <person name="Frommer W.B."/>
            <person name="Fujita T."/>
            <person name="Gramzow L."/>
            <person name="Gutensohn M."/>
            <person name="Harholt J."/>
            <person name="Hattori M."/>
            <person name="Heyl A."/>
            <person name="Hirai T."/>
            <person name="Hiwatashi Y."/>
            <person name="Ishikawa M."/>
            <person name="Iwata M."/>
            <person name="Karol K.G."/>
            <person name="Koehler B."/>
            <person name="Kolukisaoglu U."/>
            <person name="Kubo M."/>
            <person name="Kurata T."/>
            <person name="Lalonde S."/>
            <person name="Li K."/>
            <person name="Li Y."/>
            <person name="Litt A."/>
            <person name="Lyons E."/>
            <person name="Manning G."/>
            <person name="Maruyama T."/>
            <person name="Michael T.P."/>
            <person name="Mikami K."/>
            <person name="Miyazaki S."/>
            <person name="Morinaga S."/>
            <person name="Murata T."/>
            <person name="Mueller-Roeber B."/>
            <person name="Nelson D.R."/>
            <person name="Obara M."/>
            <person name="Oguri Y."/>
            <person name="Olmstead R.G."/>
            <person name="Onodera N."/>
            <person name="Petersen B.L."/>
            <person name="Pils B."/>
            <person name="Prigge M."/>
            <person name="Rensing S.A."/>
            <person name="Riano-Pachon D.M."/>
            <person name="Roberts A.W."/>
            <person name="Sato Y."/>
            <person name="Scheller H.V."/>
            <person name="Schulz B."/>
            <person name="Schulz C."/>
            <person name="Shakirov E.V."/>
            <person name="Shibagaki N."/>
            <person name="Shinohara N."/>
            <person name="Shippen D.E."/>
            <person name="Soerensen I."/>
            <person name="Sotooka R."/>
            <person name="Sugimoto N."/>
            <person name="Sugita M."/>
            <person name="Sumikawa N."/>
            <person name="Tanurdzic M."/>
            <person name="Theissen G."/>
            <person name="Ulvskov P."/>
            <person name="Wakazuki S."/>
            <person name="Weng J.K."/>
            <person name="Willats W.W."/>
            <person name="Wipf D."/>
            <person name="Wolf P.G."/>
            <person name="Yang L."/>
            <person name="Zimmer A.D."/>
            <person name="Zhu Q."/>
            <person name="Mitros T."/>
            <person name="Hellsten U."/>
            <person name="Loque D."/>
            <person name="Otillar R."/>
            <person name="Salamov A."/>
            <person name="Schmutz J."/>
            <person name="Shapiro H."/>
            <person name="Lindquist E."/>
            <person name="Lucas S."/>
            <person name="Rokhsar D."/>
            <person name="Grigoriev I.V."/>
        </authorList>
    </citation>
    <scope>NUCLEOTIDE SEQUENCE [LARGE SCALE GENOMIC DNA]</scope>
</reference>
<dbReference type="InterPro" id="IPR025893">
    <property type="entry name" value="Tocopherol_cyclase"/>
</dbReference>
<gene>
    <name evidence="1" type="ORF">SELMODRAFT_143592</name>
</gene>
<dbReference type="STRING" id="88036.D8R4C7"/>
<name>D8R4C7_SELML</name>
<evidence type="ECO:0000313" key="1">
    <source>
        <dbReference type="EMBL" id="EFJ33086.1"/>
    </source>
</evidence>
<evidence type="ECO:0000313" key="2">
    <source>
        <dbReference type="Proteomes" id="UP000001514"/>
    </source>
</evidence>
<dbReference type="Gramene" id="EFJ33086">
    <property type="protein sequence ID" value="EFJ33086"/>
    <property type="gene ID" value="SELMODRAFT_143592"/>
</dbReference>